<reference evidence="4 5" key="1">
    <citation type="journal article" date="2021" name="Elife">
        <title>Chloroplast acquisition without the gene transfer in kleptoplastic sea slugs, Plakobranchus ocellatus.</title>
        <authorList>
            <person name="Maeda T."/>
            <person name="Takahashi S."/>
            <person name="Yoshida T."/>
            <person name="Shimamura S."/>
            <person name="Takaki Y."/>
            <person name="Nagai Y."/>
            <person name="Toyoda A."/>
            <person name="Suzuki Y."/>
            <person name="Arimoto A."/>
            <person name="Ishii H."/>
            <person name="Satoh N."/>
            <person name="Nishiyama T."/>
            <person name="Hasebe M."/>
            <person name="Maruyama T."/>
            <person name="Minagawa J."/>
            <person name="Obokata J."/>
            <person name="Shigenobu S."/>
        </authorList>
    </citation>
    <scope>NUCLEOTIDE SEQUENCE [LARGE SCALE GENOMIC DNA]</scope>
</reference>
<dbReference type="GO" id="GO:0043065">
    <property type="term" value="P:positive regulation of apoptotic process"/>
    <property type="evidence" value="ECO:0007669"/>
    <property type="project" value="TreeGrafter"/>
</dbReference>
<keyword evidence="4" id="KW-0378">Hydrolase</keyword>
<dbReference type="EMBL" id="BMAT01002989">
    <property type="protein sequence ID" value="GFS18268.1"/>
    <property type="molecule type" value="Genomic_DNA"/>
</dbReference>
<feature type="transmembrane region" description="Helical" evidence="2">
    <location>
        <begin position="151"/>
        <end position="178"/>
    </location>
</feature>
<evidence type="ECO:0000256" key="2">
    <source>
        <dbReference type="SAM" id="Phobius"/>
    </source>
</evidence>
<name>A0AAV4J8J2_9GAST</name>
<proteinExistence type="inferred from homology"/>
<dbReference type="InterPro" id="IPR041489">
    <property type="entry name" value="PDZ_6"/>
</dbReference>
<dbReference type="Proteomes" id="UP000762676">
    <property type="component" value="Unassembled WGS sequence"/>
</dbReference>
<dbReference type="PANTHER" id="PTHR22939">
    <property type="entry name" value="SERINE PROTEASE FAMILY S1C HTRA-RELATED"/>
    <property type="match status" value="1"/>
</dbReference>
<keyword evidence="2" id="KW-0812">Transmembrane</keyword>
<dbReference type="SUPFAM" id="SSF50156">
    <property type="entry name" value="PDZ domain-like"/>
    <property type="match status" value="1"/>
</dbReference>
<feature type="transmembrane region" description="Helical" evidence="2">
    <location>
        <begin position="124"/>
        <end position="145"/>
    </location>
</feature>
<dbReference type="PROSITE" id="PS50106">
    <property type="entry name" value="PDZ"/>
    <property type="match status" value="1"/>
</dbReference>
<dbReference type="PANTHER" id="PTHR22939:SF129">
    <property type="entry name" value="SERINE PROTEASE HTRA2, MITOCHONDRIAL"/>
    <property type="match status" value="1"/>
</dbReference>
<comment type="similarity">
    <text evidence="1">Belongs to the peptidase S1C family.</text>
</comment>
<organism evidence="4 5">
    <name type="scientific">Elysia marginata</name>
    <dbReference type="NCBI Taxonomy" id="1093978"/>
    <lineage>
        <taxon>Eukaryota</taxon>
        <taxon>Metazoa</taxon>
        <taxon>Spiralia</taxon>
        <taxon>Lophotrochozoa</taxon>
        <taxon>Mollusca</taxon>
        <taxon>Gastropoda</taxon>
        <taxon>Heterobranchia</taxon>
        <taxon>Euthyneura</taxon>
        <taxon>Panpulmonata</taxon>
        <taxon>Sacoglossa</taxon>
        <taxon>Placobranchoidea</taxon>
        <taxon>Plakobranchidae</taxon>
        <taxon>Elysia</taxon>
    </lineage>
</organism>
<keyword evidence="2" id="KW-1133">Transmembrane helix</keyword>
<dbReference type="GO" id="GO:0012501">
    <property type="term" value="P:programmed cell death"/>
    <property type="evidence" value="ECO:0007669"/>
    <property type="project" value="TreeGrafter"/>
</dbReference>
<dbReference type="SMART" id="SM00228">
    <property type="entry name" value="PDZ"/>
    <property type="match status" value="1"/>
</dbReference>
<dbReference type="GO" id="GO:0004252">
    <property type="term" value="F:serine-type endopeptidase activity"/>
    <property type="evidence" value="ECO:0007669"/>
    <property type="project" value="TreeGrafter"/>
</dbReference>
<evidence type="ECO:0000259" key="3">
    <source>
        <dbReference type="PROSITE" id="PS50106"/>
    </source>
</evidence>
<dbReference type="GO" id="GO:0006508">
    <property type="term" value="P:proteolysis"/>
    <property type="evidence" value="ECO:0007669"/>
    <property type="project" value="UniProtKB-KW"/>
</dbReference>
<evidence type="ECO:0000313" key="4">
    <source>
        <dbReference type="EMBL" id="GFS18268.1"/>
    </source>
</evidence>
<comment type="caution">
    <text evidence="4">The sequence shown here is derived from an EMBL/GenBank/DDBJ whole genome shotgun (WGS) entry which is preliminary data.</text>
</comment>
<dbReference type="InterPro" id="IPR036034">
    <property type="entry name" value="PDZ_sf"/>
</dbReference>
<dbReference type="InterPro" id="IPR001478">
    <property type="entry name" value="PDZ"/>
</dbReference>
<dbReference type="AlphaFoldDB" id="A0AAV4J8J2"/>
<protein>
    <submittedName>
        <fullName evidence="4">Serine protease HTRA2, mitochondrial</fullName>
    </submittedName>
</protein>
<dbReference type="Pfam" id="PF17820">
    <property type="entry name" value="PDZ_6"/>
    <property type="match status" value="1"/>
</dbReference>
<evidence type="ECO:0000313" key="5">
    <source>
        <dbReference type="Proteomes" id="UP000762676"/>
    </source>
</evidence>
<feature type="domain" description="PDZ" evidence="3">
    <location>
        <begin position="26"/>
        <end position="105"/>
    </location>
</feature>
<gene>
    <name evidence="4" type="ORF">ElyMa_001517200</name>
</gene>
<accession>A0AAV4J8J2</accession>
<evidence type="ECO:0000256" key="1">
    <source>
        <dbReference type="ARBA" id="ARBA00010541"/>
    </source>
</evidence>
<keyword evidence="4" id="KW-0645">Protease</keyword>
<dbReference type="Gene3D" id="2.30.42.10">
    <property type="match status" value="1"/>
</dbReference>
<keyword evidence="2" id="KW-0472">Membrane</keyword>
<keyword evidence="5" id="KW-1185">Reference proteome</keyword>
<sequence>MKVTTGISFAIPSDYAIKFLTKAEALMQNGKTENGFLKRRYMGITMLTLTEGVMRDLRNNIKMPNFAEVKGGVFVYKVIPGSPAHLGGIFAGDIIIEISGVAIRSAADVYDAVEKGDQLKVTELVVVVIIVVVVAGVAVVVVVLIKVLVVVVVIVVVAVVVVVVVVMVVLVVVAVAAAGGLAQVVTATAPVKHTFSKLFLCKIHF</sequence>